<evidence type="ECO:0000313" key="3">
    <source>
        <dbReference type="Proteomes" id="UP000623467"/>
    </source>
</evidence>
<dbReference type="InterPro" id="IPR036291">
    <property type="entry name" value="NAD(P)-bd_dom_sf"/>
</dbReference>
<dbReference type="Gene3D" id="3.90.180.10">
    <property type="entry name" value="Medium-chain alcohol dehydrogenases, catalytic domain"/>
    <property type="match status" value="1"/>
</dbReference>
<dbReference type="SMART" id="SM00829">
    <property type="entry name" value="PKS_ER"/>
    <property type="match status" value="1"/>
</dbReference>
<dbReference type="Proteomes" id="UP000623467">
    <property type="component" value="Unassembled WGS sequence"/>
</dbReference>
<dbReference type="GO" id="GO:0016651">
    <property type="term" value="F:oxidoreductase activity, acting on NAD(P)H"/>
    <property type="evidence" value="ECO:0007669"/>
    <property type="project" value="InterPro"/>
</dbReference>
<gene>
    <name evidence="2" type="ORF">MSAN_00658400</name>
</gene>
<accession>A0A8H7DG84</accession>
<proteinExistence type="predicted"/>
<dbReference type="SUPFAM" id="SSF51735">
    <property type="entry name" value="NAD(P)-binding Rossmann-fold domains"/>
    <property type="match status" value="1"/>
</dbReference>
<dbReference type="Pfam" id="PF00107">
    <property type="entry name" value="ADH_zinc_N"/>
    <property type="match status" value="1"/>
</dbReference>
<sequence>MSTHTAIAALAKGKSDAIQVETPKPGPGQVLLKVAYASMIAFDTYITDIGYGVADKYPVTLGFNAAGTVVQAGEGSALKVGDRIIAFSVHIFAREELQGTMQEFVVLPDHLCAKIREPPSQTTLSQPSTSSLTSFLSPFHQASPHPIPHRTRTPPILIYGAGSTTGQYTLQLLHAAGYTNIVATASPRHHAFLRSLGATRVLDYASPTLASDIAQAVGGDGKIALAVDAISADGTIAKIAQVLRPGGAVAFLLPIKVGDTVAVGDAGMRSAIPDEQNPFSNDTKIAYVRTFTYRQNEYLKNNLMPKILPQLLFSGIIQPNKVRLLAEGTLKERVAAGLDLLRNNKVSGEKVIVKVA</sequence>
<evidence type="ECO:0000259" key="1">
    <source>
        <dbReference type="SMART" id="SM00829"/>
    </source>
</evidence>
<dbReference type="InterPro" id="IPR047122">
    <property type="entry name" value="Trans-enoyl_RdTase-like"/>
</dbReference>
<dbReference type="PANTHER" id="PTHR45348:SF3">
    <property type="entry name" value="ENOYL REDUCTASE (ER) DOMAIN-CONTAINING PROTEIN"/>
    <property type="match status" value="1"/>
</dbReference>
<dbReference type="PANTHER" id="PTHR45348">
    <property type="entry name" value="HYPOTHETICAL OXIDOREDUCTASE (EUROFUNG)"/>
    <property type="match status" value="1"/>
</dbReference>
<dbReference type="InterPro" id="IPR020843">
    <property type="entry name" value="ER"/>
</dbReference>
<dbReference type="InterPro" id="IPR013149">
    <property type="entry name" value="ADH-like_C"/>
</dbReference>
<evidence type="ECO:0000313" key="2">
    <source>
        <dbReference type="EMBL" id="KAF7370271.1"/>
    </source>
</evidence>
<dbReference type="OrthoDB" id="9992527at2759"/>
<feature type="domain" description="Enoyl reductase (ER)" evidence="1">
    <location>
        <begin position="13"/>
        <end position="353"/>
    </location>
</feature>
<dbReference type="EMBL" id="JACAZH010000004">
    <property type="protein sequence ID" value="KAF7370271.1"/>
    <property type="molecule type" value="Genomic_DNA"/>
</dbReference>
<dbReference type="AlphaFoldDB" id="A0A8H7DG84"/>
<dbReference type="SUPFAM" id="SSF50129">
    <property type="entry name" value="GroES-like"/>
    <property type="match status" value="1"/>
</dbReference>
<dbReference type="InterPro" id="IPR011032">
    <property type="entry name" value="GroES-like_sf"/>
</dbReference>
<name>A0A8H7DG84_9AGAR</name>
<organism evidence="2 3">
    <name type="scientific">Mycena sanguinolenta</name>
    <dbReference type="NCBI Taxonomy" id="230812"/>
    <lineage>
        <taxon>Eukaryota</taxon>
        <taxon>Fungi</taxon>
        <taxon>Dikarya</taxon>
        <taxon>Basidiomycota</taxon>
        <taxon>Agaricomycotina</taxon>
        <taxon>Agaricomycetes</taxon>
        <taxon>Agaricomycetidae</taxon>
        <taxon>Agaricales</taxon>
        <taxon>Marasmiineae</taxon>
        <taxon>Mycenaceae</taxon>
        <taxon>Mycena</taxon>
    </lineage>
</organism>
<dbReference type="Gene3D" id="3.40.50.720">
    <property type="entry name" value="NAD(P)-binding Rossmann-like Domain"/>
    <property type="match status" value="1"/>
</dbReference>
<protein>
    <submittedName>
        <fullName evidence="2">PKS-ER domain-containing protein</fullName>
    </submittedName>
</protein>
<keyword evidence="3" id="KW-1185">Reference proteome</keyword>
<dbReference type="Pfam" id="PF08240">
    <property type="entry name" value="ADH_N"/>
    <property type="match status" value="1"/>
</dbReference>
<dbReference type="InterPro" id="IPR013154">
    <property type="entry name" value="ADH-like_N"/>
</dbReference>
<comment type="caution">
    <text evidence="2">The sequence shown here is derived from an EMBL/GenBank/DDBJ whole genome shotgun (WGS) entry which is preliminary data.</text>
</comment>
<reference evidence="2" key="1">
    <citation type="submission" date="2020-05" db="EMBL/GenBank/DDBJ databases">
        <title>Mycena genomes resolve the evolution of fungal bioluminescence.</title>
        <authorList>
            <person name="Tsai I.J."/>
        </authorList>
    </citation>
    <scope>NUCLEOTIDE SEQUENCE</scope>
    <source>
        <strain evidence="2">160909Yilan</strain>
    </source>
</reference>
<dbReference type="CDD" id="cd08249">
    <property type="entry name" value="enoyl_reductase_like"/>
    <property type="match status" value="1"/>
</dbReference>